<dbReference type="EMBL" id="CAAALY010244212">
    <property type="protein sequence ID" value="VEL32463.1"/>
    <property type="molecule type" value="Genomic_DNA"/>
</dbReference>
<keyword evidence="2" id="KW-1185">Reference proteome</keyword>
<evidence type="ECO:0000313" key="1">
    <source>
        <dbReference type="EMBL" id="VEL32463.1"/>
    </source>
</evidence>
<organism evidence="1 2">
    <name type="scientific">Protopolystoma xenopodis</name>
    <dbReference type="NCBI Taxonomy" id="117903"/>
    <lineage>
        <taxon>Eukaryota</taxon>
        <taxon>Metazoa</taxon>
        <taxon>Spiralia</taxon>
        <taxon>Lophotrochozoa</taxon>
        <taxon>Platyhelminthes</taxon>
        <taxon>Monogenea</taxon>
        <taxon>Polyopisthocotylea</taxon>
        <taxon>Polystomatidea</taxon>
        <taxon>Polystomatidae</taxon>
        <taxon>Protopolystoma</taxon>
    </lineage>
</organism>
<gene>
    <name evidence="1" type="ORF">PXEA_LOCUS25903</name>
</gene>
<dbReference type="Proteomes" id="UP000784294">
    <property type="component" value="Unassembled WGS sequence"/>
</dbReference>
<comment type="caution">
    <text evidence="1">The sequence shown here is derived from an EMBL/GenBank/DDBJ whole genome shotgun (WGS) entry which is preliminary data.</text>
</comment>
<name>A0A3S5ALI9_9PLAT</name>
<reference evidence="1" key="1">
    <citation type="submission" date="2018-11" db="EMBL/GenBank/DDBJ databases">
        <authorList>
            <consortium name="Pathogen Informatics"/>
        </authorList>
    </citation>
    <scope>NUCLEOTIDE SEQUENCE</scope>
</reference>
<dbReference type="AlphaFoldDB" id="A0A3S5ALI9"/>
<protein>
    <submittedName>
        <fullName evidence="1">Uncharacterized protein</fullName>
    </submittedName>
</protein>
<accession>A0A3S5ALI9</accession>
<sequence length="320" mass="34987">MQATTPPGPARRELETRSHFVGLTARLESQTRVTTIQVDVETALVAFSPHLPVDDNLVQVLGSGITSCRLAFSCSLESSSSLERALEEAEHVLFAISDHSSGSLEAQPGRSRKPRGRLFRCPLCPARSAEPPHRRCLSARRLMAASRWSLVYRRLGGLVSTVLFIGVCYTASLSLIPREALFPTCQYLYLPPLPGQSEASVNSSQVGGDGDEASLLSAIVTAGQASDSGGRRDETEPPGSQKIRFKAGQRVLPLAWLRDKTNRKNINCSLVSWTCISWQICSCSSVLDVSRSIEFVPSPFPILSPMEFFRDDDNLHQDVS</sequence>
<evidence type="ECO:0000313" key="2">
    <source>
        <dbReference type="Proteomes" id="UP000784294"/>
    </source>
</evidence>
<proteinExistence type="predicted"/>